<dbReference type="RefSeq" id="WP_073161729.1">
    <property type="nucleotide sequence ID" value="NZ_FRDA01000001.1"/>
</dbReference>
<organism evidence="1 2">
    <name type="scientific">Pseudomonas asturiensis</name>
    <dbReference type="NCBI Taxonomy" id="1190415"/>
    <lineage>
        <taxon>Bacteria</taxon>
        <taxon>Pseudomonadati</taxon>
        <taxon>Pseudomonadota</taxon>
        <taxon>Gammaproteobacteria</taxon>
        <taxon>Pseudomonadales</taxon>
        <taxon>Pseudomonadaceae</taxon>
        <taxon>Pseudomonas</taxon>
    </lineage>
</organism>
<dbReference type="Proteomes" id="UP000183983">
    <property type="component" value="Unassembled WGS sequence"/>
</dbReference>
<dbReference type="STRING" id="1190415.SAMN05216593_10141"/>
<evidence type="ECO:0000313" key="2">
    <source>
        <dbReference type="Proteomes" id="UP000183983"/>
    </source>
</evidence>
<gene>
    <name evidence="1" type="ORF">SAMN05216593_10141</name>
</gene>
<evidence type="ECO:0008006" key="3">
    <source>
        <dbReference type="Google" id="ProtNLM"/>
    </source>
</evidence>
<protein>
    <recommendedName>
        <fullName evidence="3">Carbohydrate binding domain-containing protein</fullName>
    </recommendedName>
</protein>
<sequence>MRFIRPIEVTPAKLVNSNVAENDYPEWTAGTNTIGTRKIIAAQHKVYEVLAATTTDSPLTGLAADPPTWMEIGYTNRWRMFDEVVGTATSNPGTVTVTIKPGSVVNSLALFNVQGQSVTVTVTDPLEGQVYSKTVSLVDGAVDNWYDWFFADIDMRNSLVMLDMPAYGGASITVTITSIAIASVGALVLGKLVPIGVTTYSAKVGIDDYSRKERDRFGNLVVVPGAFSDTGDFPVVVATDQVSKIKKLLTEVRSKPVVWIGEESYEATIIYGFFKSFDLIYSGPDASDCQLSIEGLI</sequence>
<proteinExistence type="predicted"/>
<name>A0A1M7J2G2_9PSED</name>
<dbReference type="AlphaFoldDB" id="A0A1M7J2G2"/>
<dbReference type="OrthoDB" id="6992011at2"/>
<reference evidence="1 2" key="1">
    <citation type="submission" date="2016-11" db="EMBL/GenBank/DDBJ databases">
        <authorList>
            <person name="Jaros S."/>
            <person name="Januszkiewicz K."/>
            <person name="Wedrychowicz H."/>
        </authorList>
    </citation>
    <scope>NUCLEOTIDE SEQUENCE [LARGE SCALE GENOMIC DNA]</scope>
    <source>
        <strain evidence="1 2">LMG 26898</strain>
    </source>
</reference>
<accession>A0A1M7J2G2</accession>
<dbReference type="EMBL" id="FRDA01000001">
    <property type="protein sequence ID" value="SHM46527.1"/>
    <property type="molecule type" value="Genomic_DNA"/>
</dbReference>
<evidence type="ECO:0000313" key="1">
    <source>
        <dbReference type="EMBL" id="SHM46527.1"/>
    </source>
</evidence>